<dbReference type="Gene3D" id="3.40.630.30">
    <property type="match status" value="1"/>
</dbReference>
<dbReference type="EMBL" id="JAHQCR010000047">
    <property type="protein sequence ID" value="MBU9722029.1"/>
    <property type="molecule type" value="Genomic_DNA"/>
</dbReference>
<sequence>MSAFERKEDKKKEKIIEEFEELEFQIFRMKENMKEIAKRNQILGIELTKEDKWVIVYSMDDGNVCRIMLHDCDTPYRGTWDFSIHAQYKDNHMIHIDDIRGVENRGYGSVCMKFLKEHALEQNVNIIKGDIVERDWEHLDRLVHFYKKHNFQVSLLENEKYGEIYWRPAV</sequence>
<protein>
    <submittedName>
        <fullName evidence="1">GNAT family N-acetyltransferase</fullName>
    </submittedName>
</protein>
<keyword evidence="2" id="KW-1185">Reference proteome</keyword>
<accession>A0ABS6JTY7</accession>
<comment type="caution">
    <text evidence="1">The sequence shown here is derived from an EMBL/GenBank/DDBJ whole genome shotgun (WGS) entry which is preliminary data.</text>
</comment>
<evidence type="ECO:0000313" key="1">
    <source>
        <dbReference type="EMBL" id="MBU9722029.1"/>
    </source>
</evidence>
<organism evidence="1 2">
    <name type="scientific">Evansella alkalicola</name>
    <dbReference type="NCBI Taxonomy" id="745819"/>
    <lineage>
        <taxon>Bacteria</taxon>
        <taxon>Bacillati</taxon>
        <taxon>Bacillota</taxon>
        <taxon>Bacilli</taxon>
        <taxon>Bacillales</taxon>
        <taxon>Bacillaceae</taxon>
        <taxon>Evansella</taxon>
    </lineage>
</organism>
<dbReference type="SUPFAM" id="SSF55729">
    <property type="entry name" value="Acyl-CoA N-acyltransferases (Nat)"/>
    <property type="match status" value="1"/>
</dbReference>
<name>A0ABS6JTY7_9BACI</name>
<evidence type="ECO:0000313" key="2">
    <source>
        <dbReference type="Proteomes" id="UP000790580"/>
    </source>
</evidence>
<gene>
    <name evidence="1" type="ORF">KS407_11345</name>
</gene>
<reference evidence="1 2" key="1">
    <citation type="submission" date="2021-06" db="EMBL/GenBank/DDBJ databases">
        <title>Bacillus sp. RD4P76, an endophyte from a halophyte.</title>
        <authorList>
            <person name="Sun J.-Q."/>
        </authorList>
    </citation>
    <scope>NUCLEOTIDE SEQUENCE [LARGE SCALE GENOMIC DNA]</scope>
    <source>
        <strain evidence="1 2">JCM 17098</strain>
    </source>
</reference>
<proteinExistence type="predicted"/>
<dbReference type="Proteomes" id="UP000790580">
    <property type="component" value="Unassembled WGS sequence"/>
</dbReference>
<dbReference type="InterPro" id="IPR016181">
    <property type="entry name" value="Acyl_CoA_acyltransferase"/>
</dbReference>